<dbReference type="InterPro" id="IPR011992">
    <property type="entry name" value="EF-hand-dom_pair"/>
</dbReference>
<feature type="domain" description="EF-hand" evidence="4">
    <location>
        <begin position="425"/>
        <end position="460"/>
    </location>
</feature>
<feature type="transmembrane region" description="Helical" evidence="3">
    <location>
        <begin position="1196"/>
        <end position="1213"/>
    </location>
</feature>
<feature type="region of interest" description="Disordered" evidence="2">
    <location>
        <begin position="98"/>
        <end position="137"/>
    </location>
</feature>
<keyword evidence="3" id="KW-0472">Membrane</keyword>
<evidence type="ECO:0000313" key="6">
    <source>
        <dbReference type="Proteomes" id="UP000186817"/>
    </source>
</evidence>
<dbReference type="PROSITE" id="PS50222">
    <property type="entry name" value="EF_HAND_2"/>
    <property type="match status" value="1"/>
</dbReference>
<comment type="caution">
    <text evidence="5">The sequence shown here is derived from an EMBL/GenBank/DDBJ whole genome shotgun (WGS) entry which is preliminary data.</text>
</comment>
<dbReference type="SUPFAM" id="SSF47473">
    <property type="entry name" value="EF-hand"/>
    <property type="match status" value="2"/>
</dbReference>
<feature type="transmembrane region" description="Helical" evidence="3">
    <location>
        <begin position="1152"/>
        <end position="1176"/>
    </location>
</feature>
<keyword evidence="3" id="KW-1133">Transmembrane helix</keyword>
<feature type="region of interest" description="Disordered" evidence="2">
    <location>
        <begin position="1389"/>
        <end position="1441"/>
    </location>
</feature>
<evidence type="ECO:0000313" key="5">
    <source>
        <dbReference type="EMBL" id="OLQ04781.1"/>
    </source>
</evidence>
<dbReference type="InterPro" id="IPR002048">
    <property type="entry name" value="EF_hand_dom"/>
</dbReference>
<evidence type="ECO:0000256" key="1">
    <source>
        <dbReference type="ARBA" id="ARBA00022837"/>
    </source>
</evidence>
<reference evidence="5 6" key="1">
    <citation type="submission" date="2016-02" db="EMBL/GenBank/DDBJ databases">
        <title>Genome analysis of coral dinoflagellate symbionts highlights evolutionary adaptations to a symbiotic lifestyle.</title>
        <authorList>
            <person name="Aranda M."/>
            <person name="Li Y."/>
            <person name="Liew Y.J."/>
            <person name="Baumgarten S."/>
            <person name="Simakov O."/>
            <person name="Wilson M."/>
            <person name="Piel J."/>
            <person name="Ashoor H."/>
            <person name="Bougouffa S."/>
            <person name="Bajic V.B."/>
            <person name="Ryu T."/>
            <person name="Ravasi T."/>
            <person name="Bayer T."/>
            <person name="Micklem G."/>
            <person name="Kim H."/>
            <person name="Bhak J."/>
            <person name="Lajeunesse T.C."/>
            <person name="Voolstra C.R."/>
        </authorList>
    </citation>
    <scope>NUCLEOTIDE SEQUENCE [LARGE SCALE GENOMIC DNA]</scope>
    <source>
        <strain evidence="5 6">CCMP2467</strain>
    </source>
</reference>
<feature type="compositionally biased region" description="Polar residues" evidence="2">
    <location>
        <begin position="111"/>
        <end position="120"/>
    </location>
</feature>
<feature type="compositionally biased region" description="Low complexity" evidence="2">
    <location>
        <begin position="1418"/>
        <end position="1432"/>
    </location>
</feature>
<dbReference type="GO" id="GO:0005509">
    <property type="term" value="F:calcium ion binding"/>
    <property type="evidence" value="ECO:0007669"/>
    <property type="project" value="InterPro"/>
</dbReference>
<proteinExistence type="predicted"/>
<dbReference type="Proteomes" id="UP000186817">
    <property type="component" value="Unassembled WGS sequence"/>
</dbReference>
<gene>
    <name evidence="5" type="ORF">AK812_SmicGene12031</name>
</gene>
<keyword evidence="3" id="KW-0812">Transmembrane</keyword>
<dbReference type="SMART" id="SM00054">
    <property type="entry name" value="EFh"/>
    <property type="match status" value="2"/>
</dbReference>
<keyword evidence="1" id="KW-0106">Calcium</keyword>
<organism evidence="5 6">
    <name type="scientific">Symbiodinium microadriaticum</name>
    <name type="common">Dinoflagellate</name>
    <name type="synonym">Zooxanthella microadriatica</name>
    <dbReference type="NCBI Taxonomy" id="2951"/>
    <lineage>
        <taxon>Eukaryota</taxon>
        <taxon>Sar</taxon>
        <taxon>Alveolata</taxon>
        <taxon>Dinophyceae</taxon>
        <taxon>Suessiales</taxon>
        <taxon>Symbiodiniaceae</taxon>
        <taxon>Symbiodinium</taxon>
    </lineage>
</organism>
<feature type="compositionally biased region" description="Basic residues" evidence="2">
    <location>
        <begin position="1291"/>
        <end position="1302"/>
    </location>
</feature>
<keyword evidence="6" id="KW-1185">Reference proteome</keyword>
<dbReference type="EMBL" id="LSRX01000200">
    <property type="protein sequence ID" value="OLQ04781.1"/>
    <property type="molecule type" value="Genomic_DNA"/>
</dbReference>
<dbReference type="OrthoDB" id="414611at2759"/>
<name>A0A1Q9EBJ8_SYMMI</name>
<dbReference type="InterPro" id="IPR018247">
    <property type="entry name" value="EF_Hand_1_Ca_BS"/>
</dbReference>
<dbReference type="PROSITE" id="PS00018">
    <property type="entry name" value="EF_HAND_1"/>
    <property type="match status" value="2"/>
</dbReference>
<evidence type="ECO:0000256" key="3">
    <source>
        <dbReference type="SAM" id="Phobius"/>
    </source>
</evidence>
<protein>
    <recommendedName>
        <fullName evidence="4">EF-hand domain-containing protein</fullName>
    </recommendedName>
</protein>
<evidence type="ECO:0000256" key="2">
    <source>
        <dbReference type="SAM" id="MobiDB-lite"/>
    </source>
</evidence>
<feature type="compositionally biased region" description="Basic and acidic residues" evidence="2">
    <location>
        <begin position="98"/>
        <end position="109"/>
    </location>
</feature>
<accession>A0A1Q9EBJ8</accession>
<evidence type="ECO:0000259" key="4">
    <source>
        <dbReference type="PROSITE" id="PS50222"/>
    </source>
</evidence>
<sequence length="1441" mass="161950">MQSAQSQSLPDLRDQDFKKSGFFALKRPSKVRDINLDEIRQRRASIHHGNKKKHELLEQEEQERWERRRRGLYGLSNSERACFARPMPAPPEALARVKDLGSERPDKRSLSKGTLRSESACSEEGERSPKPRRRNAALVTQKARLTSVELTEESVERILRVLFPTNPASMARVGSSYRRQRGVKALAFQANTALSVPALPSINTLASDDSAVKRSLTSVLKPSKDRQVHEARDFKAQQLTPRSALDHSLKKTVSGIDTKQLKKMTDLLKRELNIKFEAQDSSAPRRQPLYVTPEVAGTKRDKEVLGRSKYEASSVAEVWESAEQTDFAKKPVFHRLKNAALLVRKIGDIAEELNKELRVVKPHGEERLLGKHLCLADAFRCLDLNVNQEIGPQANTGEAVLCLKMIQAHGSWQEWGVMFRGSGLATFREARISFELLDLNRDGSVTLGEFQAALEGMAEITGVDSLRKRLVSFGYTKTMQALEAMEGNGLVNPAKPLILEADNVRDSGDPVSKASLYDLVAALGSVGPSLLMEADRARLKFGSSDAVWEGLGPGSSSKENIELKVKPTLLCGKFDTARGTVAQVFERKLIDRLGLSKVAAQKACRILDVDDGGDLSRSELISALALSRPTLHMEDFRRKVQQRYRSIEAIFRESFEHLENEELNNDDDMRCLGSAEVLTEASVGSCLEFDSDLACKATPVECASLEMLTCPEFAEILEELDFSRRETSYLFWLADASGTTKLTLYELLGSFFRGVKLFVPSCVVEGIRLQAFAQLLLKLDVKCEDPQVIFDFFDVRSCGNICISEVVSCLQNLTPGVKVNELKSTMKRDVHEDVGRRVSVSVSPRMAGAPEALARDGLCGYLKSSSDLLEAHRQVLSHHYSRTDWHKKQESIKAVLNRRICKGDDMLNANELVWLAASGLQKFKAEQIDSGTSRVRMPKNGEKKKDLMSTQVLLAASGLAEFYKYFDQAGHSMFDAMTKISDLKVEQILLEVEARCGVTFNSAVRIRLWKALRYQWFRGPGKGMKFVERTDVPQLHLPPLEWQEQDSKFRFADLESDRQRQIVRKIKQLAPGETGQSLQTFQFEVYTRTPDLIYEYRDLERCVQEWERRNPRSMIQEDMREEVMRMRLKSCIDSANASIAVRKARAQKLKSYASTLLLIQLVMFSLCVAMLLTAFASLNNTPPQILLTFFLSSKQFLSSMVFFTASVVANVVSERARGDPLIRELRKTVLSCERLIERISDFRIATEELRLQKNEAGTKGVPVGLNLNVSTEGGGKNDEEDGDDPNQVRQRAGKRGKQRKKQPKDEALQLWAPDAGKLDSQELQMMQKQLAQSFKRLDAPPEDFQRPGGDRMRTFHQKLGGVSEDDLCVQITSKQQKKRQAYVEQLKEQALAKLPKNPPPPSLTMQSVAQDDRRQTRRAQGSQGAQGSQAQTIGRQLTDRP</sequence>
<feature type="region of interest" description="Disordered" evidence="2">
    <location>
        <begin position="1262"/>
        <end position="1305"/>
    </location>
</feature>